<dbReference type="GO" id="GO:0005737">
    <property type="term" value="C:cytoplasm"/>
    <property type="evidence" value="ECO:0007669"/>
    <property type="project" value="UniProtKB-SubCell"/>
</dbReference>
<evidence type="ECO:0000256" key="1">
    <source>
        <dbReference type="ARBA" id="ARBA00004496"/>
    </source>
</evidence>
<dbReference type="Pfam" id="PF01180">
    <property type="entry name" value="DHO_dh"/>
    <property type="match status" value="1"/>
</dbReference>
<feature type="binding site" evidence="9">
    <location>
        <begin position="45"/>
        <end position="46"/>
    </location>
    <ligand>
        <name>FMN</name>
        <dbReference type="ChEBI" id="CHEBI:58210"/>
    </ligand>
</feature>
<dbReference type="PANTHER" id="PTHR48109:SF1">
    <property type="entry name" value="DIHYDROOROTATE DEHYDROGENASE (FUMARATE)"/>
    <property type="match status" value="1"/>
</dbReference>
<dbReference type="InterPro" id="IPR033888">
    <property type="entry name" value="DHOD_1B"/>
</dbReference>
<dbReference type="GO" id="GO:0004152">
    <property type="term" value="F:dihydroorotate dehydrogenase activity"/>
    <property type="evidence" value="ECO:0007669"/>
    <property type="project" value="UniProtKB-UniRule"/>
</dbReference>
<evidence type="ECO:0000256" key="6">
    <source>
        <dbReference type="ARBA" id="ARBA00022643"/>
    </source>
</evidence>
<keyword evidence="8 9" id="KW-0560">Oxidoreductase</keyword>
<feature type="binding site" evidence="9">
    <location>
        <begin position="239"/>
        <end position="240"/>
    </location>
    <ligand>
        <name>FMN</name>
        <dbReference type="ChEBI" id="CHEBI:58210"/>
    </ligand>
</feature>
<dbReference type="InterPro" id="IPR049622">
    <property type="entry name" value="Dihydroorotate_DH_I"/>
</dbReference>
<comment type="cofactor">
    <cofactor evidence="9">
        <name>FMN</name>
        <dbReference type="ChEBI" id="CHEBI:58210"/>
    </cofactor>
    <text evidence="9">Binds 1 FMN per subunit.</text>
</comment>
<feature type="binding site" evidence="9">
    <location>
        <position position="212"/>
    </location>
    <ligand>
        <name>FMN</name>
        <dbReference type="ChEBI" id="CHEBI:58210"/>
    </ligand>
</feature>
<feature type="binding site" evidence="9">
    <location>
        <begin position="69"/>
        <end position="73"/>
    </location>
    <ligand>
        <name>substrate</name>
    </ligand>
</feature>
<comment type="catalytic activity">
    <reaction evidence="9">
        <text>(S)-dihydroorotate + A = orotate + AH2</text>
        <dbReference type="Rhea" id="RHEA:18073"/>
        <dbReference type="ChEBI" id="CHEBI:13193"/>
        <dbReference type="ChEBI" id="CHEBI:17499"/>
        <dbReference type="ChEBI" id="CHEBI:30839"/>
        <dbReference type="ChEBI" id="CHEBI:30864"/>
    </reaction>
</comment>
<feature type="binding site" evidence="9">
    <location>
        <begin position="261"/>
        <end position="262"/>
    </location>
    <ligand>
        <name>FMN</name>
        <dbReference type="ChEBI" id="CHEBI:58210"/>
    </ligand>
</feature>
<evidence type="ECO:0000256" key="8">
    <source>
        <dbReference type="ARBA" id="ARBA00023002"/>
    </source>
</evidence>
<evidence type="ECO:0000256" key="5">
    <source>
        <dbReference type="ARBA" id="ARBA00022630"/>
    </source>
</evidence>
<dbReference type="FunFam" id="3.20.20.70:FF:000027">
    <property type="entry name" value="Dihydropyrimidine dehydrogenase [NADP(+)]"/>
    <property type="match status" value="1"/>
</dbReference>
<dbReference type="EC" id="1.3.-.-" evidence="9"/>
<comment type="subcellular location">
    <subcellularLocation>
        <location evidence="1 9">Cytoplasm</location>
    </subcellularLocation>
</comment>
<dbReference type="eggNOG" id="arCOG00603">
    <property type="taxonomic scope" value="Archaea"/>
</dbReference>
<dbReference type="PIRSF" id="PIRSF000164">
    <property type="entry name" value="DHO_oxidase"/>
    <property type="match status" value="1"/>
</dbReference>
<keyword evidence="4 9" id="KW-0963">Cytoplasm</keyword>
<dbReference type="Gene3D" id="3.20.20.70">
    <property type="entry name" value="Aldolase class I"/>
    <property type="match status" value="1"/>
</dbReference>
<dbReference type="InterPro" id="IPR012135">
    <property type="entry name" value="Dihydroorotate_DH_1_2"/>
</dbReference>
<feature type="binding site" evidence="9">
    <location>
        <position position="21"/>
    </location>
    <ligand>
        <name>FMN</name>
        <dbReference type="ChEBI" id="CHEBI:58210"/>
    </ligand>
</feature>
<evidence type="ECO:0000313" key="11">
    <source>
        <dbReference type="EMBL" id="ABL78559.1"/>
    </source>
</evidence>
<keyword evidence="12" id="KW-1185">Reference proteome</keyword>
<dbReference type="HAMAP" id="MF_00224">
    <property type="entry name" value="DHO_dh_type1"/>
    <property type="match status" value="1"/>
</dbReference>
<feature type="binding site" evidence="9">
    <location>
        <position position="45"/>
    </location>
    <ligand>
        <name>substrate</name>
    </ligand>
</feature>
<dbReference type="AlphaFoldDB" id="A1RZC9"/>
<keyword evidence="5 9" id="KW-0285">Flavoprotein</keyword>
<comment type="pathway">
    <text evidence="2 9">Pyrimidine metabolism; UMP biosynthesis via de novo pathway.</text>
</comment>
<dbReference type="PANTHER" id="PTHR48109">
    <property type="entry name" value="DIHYDROOROTATE DEHYDROGENASE (QUINONE), MITOCHONDRIAL-RELATED"/>
    <property type="match status" value="1"/>
</dbReference>
<dbReference type="NCBIfam" id="TIGR01037">
    <property type="entry name" value="pyrD_sub1_fam"/>
    <property type="match status" value="1"/>
</dbReference>
<sequence>MVELSVEVAGLRLRNPVVVASGVLGVSVGLMKRAEDAGAGAVTSKTVTLNPREGYPNPVVYELDYGLVNSMGLPNPGAEEMGRILREARRVLGIPVIASIGASTPDEALRIAEALEGFDALELNASCPHVKGLGADLMSDPDAVYGIVSALKSSGYRVFLKLSPHGDYLAVARKAYSAGVDGFTAINTAKAMVIDVYARKPVLGGVVGGLSGRAIHPIAVRVVYELHREFPEVPVIGTGGVEGWVEAVELILAGASAVGVGTALKRGFEVIGEILGGIERYLRDEGFPSVESIVGLAHK</sequence>
<dbReference type="STRING" id="368408.Tpen_1161"/>
<name>A1RZC9_THEPD</name>
<protein>
    <recommendedName>
        <fullName evidence="9">Dihydroorotate dehydrogenase</fullName>
        <shortName evidence="9">DHOD</shortName>
        <shortName evidence="9">DHODase</shortName>
        <shortName evidence="9">DHOdehase</shortName>
        <ecNumber evidence="9">1.3.-.-</ecNumber>
    </recommendedName>
</protein>
<feature type="binding site" evidence="9">
    <location>
        <position position="124"/>
    </location>
    <ligand>
        <name>substrate</name>
    </ligand>
</feature>
<feature type="binding site" evidence="9">
    <location>
        <position position="161"/>
    </location>
    <ligand>
        <name>FMN</name>
        <dbReference type="ChEBI" id="CHEBI:58210"/>
    </ligand>
</feature>
<keyword evidence="6 9" id="KW-0288">FMN</keyword>
<dbReference type="RefSeq" id="WP_011752824.1">
    <property type="nucleotide sequence ID" value="NC_008698.1"/>
</dbReference>
<dbReference type="UniPathway" id="UPA00070"/>
<evidence type="ECO:0000256" key="4">
    <source>
        <dbReference type="ARBA" id="ARBA00022490"/>
    </source>
</evidence>
<dbReference type="GO" id="GO:0006207">
    <property type="term" value="P:'de novo' pyrimidine nucleobase biosynthetic process"/>
    <property type="evidence" value="ECO:0007669"/>
    <property type="project" value="InterPro"/>
</dbReference>
<feature type="binding site" evidence="9">
    <location>
        <begin position="187"/>
        <end position="188"/>
    </location>
    <ligand>
        <name>substrate</name>
    </ligand>
</feature>
<evidence type="ECO:0000256" key="3">
    <source>
        <dbReference type="ARBA" id="ARBA00008008"/>
    </source>
</evidence>
<dbReference type="InterPro" id="IPR013785">
    <property type="entry name" value="Aldolase_TIM"/>
</dbReference>
<proteinExistence type="inferred from homology"/>
<feature type="domain" description="Dihydroorotate dehydrogenase catalytic" evidence="10">
    <location>
        <begin position="4"/>
        <end position="282"/>
    </location>
</feature>
<dbReference type="Proteomes" id="UP000000641">
    <property type="component" value="Chromosome"/>
</dbReference>
<accession>A1RZC9</accession>
<gene>
    <name evidence="9" type="primary">pyrD</name>
    <name evidence="11" type="ordered locus">Tpen_1161</name>
</gene>
<feature type="binding site" evidence="9">
    <location>
        <position position="124"/>
    </location>
    <ligand>
        <name>FMN</name>
        <dbReference type="ChEBI" id="CHEBI:58210"/>
    </ligand>
</feature>
<dbReference type="InterPro" id="IPR050074">
    <property type="entry name" value="DHO_dehydrogenase"/>
</dbReference>
<dbReference type="CDD" id="cd04740">
    <property type="entry name" value="DHOD_1B_like"/>
    <property type="match status" value="1"/>
</dbReference>
<dbReference type="GeneID" id="4602163"/>
<reference evidence="12" key="1">
    <citation type="journal article" date="2008" name="J. Bacteriol.">
        <title>Genome sequence of Thermofilum pendens reveals an exceptional loss of biosynthetic pathways without genome reduction.</title>
        <authorList>
            <person name="Anderson I."/>
            <person name="Rodriguez J."/>
            <person name="Susanti D."/>
            <person name="Porat I."/>
            <person name="Reich C."/>
            <person name="Ulrich L.E."/>
            <person name="Elkins J.G."/>
            <person name="Mavromatis K."/>
            <person name="Lykidis A."/>
            <person name="Kim E."/>
            <person name="Thompson L.S."/>
            <person name="Nolan M."/>
            <person name="Land M."/>
            <person name="Copeland A."/>
            <person name="Lapidus A."/>
            <person name="Lucas S."/>
            <person name="Detter C."/>
            <person name="Zhulin I.B."/>
            <person name="Olsen G.J."/>
            <person name="Whitman W."/>
            <person name="Mukhopadhyay B."/>
            <person name="Bristow J."/>
            <person name="Kyrpides N."/>
        </authorList>
    </citation>
    <scope>NUCLEOTIDE SEQUENCE [LARGE SCALE GENOMIC DNA]</scope>
    <source>
        <strain evidence="12">DSM 2475 / Hrk 5</strain>
    </source>
</reference>
<feature type="binding site" evidence="9">
    <location>
        <position position="186"/>
    </location>
    <ligand>
        <name>FMN</name>
        <dbReference type="ChEBI" id="CHEBI:58210"/>
    </ligand>
</feature>
<dbReference type="HOGENOM" id="CLU_042042_0_1_2"/>
<evidence type="ECO:0000256" key="2">
    <source>
        <dbReference type="ARBA" id="ARBA00004725"/>
    </source>
</evidence>
<dbReference type="InterPro" id="IPR005720">
    <property type="entry name" value="Dihydroorotate_DH_cat"/>
</dbReference>
<dbReference type="NCBIfam" id="NF005574">
    <property type="entry name" value="PRK07259.1"/>
    <property type="match status" value="1"/>
</dbReference>
<comment type="caution">
    <text evidence="9">Lacks conserved residue(s) required for the propagation of feature annotation.</text>
</comment>
<dbReference type="InterPro" id="IPR024920">
    <property type="entry name" value="Dihydroorotate_DH_1"/>
</dbReference>
<dbReference type="OrthoDB" id="36608at2157"/>
<dbReference type="InterPro" id="IPR001295">
    <property type="entry name" value="Dihydroorotate_DH_CS"/>
</dbReference>
<organism evidence="11 12">
    <name type="scientific">Thermofilum pendens (strain DSM 2475 / Hrk 5)</name>
    <dbReference type="NCBI Taxonomy" id="368408"/>
    <lineage>
        <taxon>Archaea</taxon>
        <taxon>Thermoproteota</taxon>
        <taxon>Thermoprotei</taxon>
        <taxon>Thermofilales</taxon>
        <taxon>Thermofilaceae</taxon>
        <taxon>Thermofilum</taxon>
    </lineage>
</organism>
<evidence type="ECO:0000259" key="10">
    <source>
        <dbReference type="Pfam" id="PF01180"/>
    </source>
</evidence>
<comment type="similarity">
    <text evidence="3 9">Belongs to the dihydroorotate dehydrogenase family. Type 1 subfamily.</text>
</comment>
<keyword evidence="7 9" id="KW-0665">Pyrimidine biosynthesis</keyword>
<comment type="function">
    <text evidence="9">Catalyzes the conversion of dihydroorotate to orotate.</text>
</comment>
<evidence type="ECO:0000313" key="12">
    <source>
        <dbReference type="Proteomes" id="UP000000641"/>
    </source>
</evidence>
<dbReference type="PROSITE" id="PS00911">
    <property type="entry name" value="DHODEHASE_1"/>
    <property type="match status" value="1"/>
</dbReference>
<dbReference type="KEGG" id="tpe:Tpen_1161"/>
<dbReference type="PROSITE" id="PS00912">
    <property type="entry name" value="DHODEHASE_2"/>
    <property type="match status" value="1"/>
</dbReference>
<dbReference type="EMBL" id="CP000505">
    <property type="protein sequence ID" value="ABL78559.1"/>
    <property type="molecule type" value="Genomic_DNA"/>
</dbReference>
<dbReference type="SUPFAM" id="SSF51395">
    <property type="entry name" value="FMN-linked oxidoreductases"/>
    <property type="match status" value="1"/>
</dbReference>
<feature type="active site" description="Nucleophile" evidence="9">
    <location>
        <position position="127"/>
    </location>
</feature>
<dbReference type="GO" id="GO:0044205">
    <property type="term" value="P:'de novo' UMP biosynthetic process"/>
    <property type="evidence" value="ECO:0007669"/>
    <property type="project" value="UniProtKB-UniRule"/>
</dbReference>
<evidence type="ECO:0000256" key="7">
    <source>
        <dbReference type="ARBA" id="ARBA00022975"/>
    </source>
</evidence>
<dbReference type="EnsemblBacteria" id="ABL78559">
    <property type="protein sequence ID" value="ABL78559"/>
    <property type="gene ID" value="Tpen_1161"/>
</dbReference>
<evidence type="ECO:0000256" key="9">
    <source>
        <dbReference type="HAMAP-Rule" id="MF_00224"/>
    </source>
</evidence>